<evidence type="ECO:0000313" key="2">
    <source>
        <dbReference type="Proteomes" id="UP001055072"/>
    </source>
</evidence>
<evidence type="ECO:0000313" key="1">
    <source>
        <dbReference type="EMBL" id="KAI0086598.1"/>
    </source>
</evidence>
<protein>
    <submittedName>
        <fullName evidence="1">Uncharacterized protein</fullName>
    </submittedName>
</protein>
<reference evidence="1" key="1">
    <citation type="journal article" date="2021" name="Environ. Microbiol.">
        <title>Gene family expansions and transcriptome signatures uncover fungal adaptations to wood decay.</title>
        <authorList>
            <person name="Hage H."/>
            <person name="Miyauchi S."/>
            <person name="Viragh M."/>
            <person name="Drula E."/>
            <person name="Min B."/>
            <person name="Chaduli D."/>
            <person name="Navarro D."/>
            <person name="Favel A."/>
            <person name="Norest M."/>
            <person name="Lesage-Meessen L."/>
            <person name="Balint B."/>
            <person name="Merenyi Z."/>
            <person name="de Eugenio L."/>
            <person name="Morin E."/>
            <person name="Martinez A.T."/>
            <person name="Baldrian P."/>
            <person name="Stursova M."/>
            <person name="Martinez M.J."/>
            <person name="Novotny C."/>
            <person name="Magnuson J.K."/>
            <person name="Spatafora J.W."/>
            <person name="Maurice S."/>
            <person name="Pangilinan J."/>
            <person name="Andreopoulos W."/>
            <person name="LaButti K."/>
            <person name="Hundley H."/>
            <person name="Na H."/>
            <person name="Kuo A."/>
            <person name="Barry K."/>
            <person name="Lipzen A."/>
            <person name="Henrissat B."/>
            <person name="Riley R."/>
            <person name="Ahrendt S."/>
            <person name="Nagy L.G."/>
            <person name="Grigoriev I.V."/>
            <person name="Martin F."/>
            <person name="Rosso M.N."/>
        </authorList>
    </citation>
    <scope>NUCLEOTIDE SEQUENCE</scope>
    <source>
        <strain evidence="1">CBS 384.51</strain>
    </source>
</reference>
<keyword evidence="2" id="KW-1185">Reference proteome</keyword>
<accession>A0ACB8TX31</accession>
<name>A0ACB8TX31_9APHY</name>
<dbReference type="EMBL" id="MU274923">
    <property type="protein sequence ID" value="KAI0086598.1"/>
    <property type="molecule type" value="Genomic_DNA"/>
</dbReference>
<organism evidence="1 2">
    <name type="scientific">Irpex rosettiformis</name>
    <dbReference type="NCBI Taxonomy" id="378272"/>
    <lineage>
        <taxon>Eukaryota</taxon>
        <taxon>Fungi</taxon>
        <taxon>Dikarya</taxon>
        <taxon>Basidiomycota</taxon>
        <taxon>Agaricomycotina</taxon>
        <taxon>Agaricomycetes</taxon>
        <taxon>Polyporales</taxon>
        <taxon>Irpicaceae</taxon>
        <taxon>Irpex</taxon>
    </lineage>
</organism>
<proteinExistence type="predicted"/>
<comment type="caution">
    <text evidence="1">The sequence shown here is derived from an EMBL/GenBank/DDBJ whole genome shotgun (WGS) entry which is preliminary data.</text>
</comment>
<dbReference type="Proteomes" id="UP001055072">
    <property type="component" value="Unassembled WGS sequence"/>
</dbReference>
<sequence>MAEKKHGKLETVKKYNQPTSSMSKRKAQNLGPKRKAELEHRQAKQFYSRTSRKGYEEQIGIHVCQEKLLHSISRLEEAAKKLPASHEPESDRDTAAANSELPRKRGRSRKEKARSNFDDVDPLTNASFHAHHYMSDSTRLHEDDPTVKDFVTLLKNYLIARLVHRAYNGAEENYSHEEWLKLHFEHNHFYEHKILAINYTTYDLCCD</sequence>
<gene>
    <name evidence="1" type="ORF">BDY19DRAFT_995884</name>
</gene>